<dbReference type="InterPro" id="IPR014757">
    <property type="entry name" value="Tscrpt_reg_IclR_C"/>
</dbReference>
<dbReference type="Pfam" id="PF01614">
    <property type="entry name" value="IclR_C"/>
    <property type="match status" value="1"/>
</dbReference>
<evidence type="ECO:0000259" key="5">
    <source>
        <dbReference type="PROSITE" id="PS51078"/>
    </source>
</evidence>
<dbReference type="SUPFAM" id="SSF46785">
    <property type="entry name" value="Winged helix' DNA-binding domain"/>
    <property type="match status" value="1"/>
</dbReference>
<protein>
    <submittedName>
        <fullName evidence="6">IclR family transcriptional regulator</fullName>
    </submittedName>
</protein>
<dbReference type="AlphaFoldDB" id="A0A085VKM2"/>
<dbReference type="PATRIC" id="fig|317.174.peg.326"/>
<dbReference type="EMBL" id="JPQT01000021">
    <property type="protein sequence ID" value="KFE55985.1"/>
    <property type="molecule type" value="Genomic_DNA"/>
</dbReference>
<evidence type="ECO:0000313" key="6">
    <source>
        <dbReference type="EMBL" id="KFE55985.1"/>
    </source>
</evidence>
<dbReference type="GO" id="GO:0045892">
    <property type="term" value="P:negative regulation of DNA-templated transcription"/>
    <property type="evidence" value="ECO:0007669"/>
    <property type="project" value="TreeGrafter"/>
</dbReference>
<dbReference type="PROSITE" id="PS51077">
    <property type="entry name" value="HTH_ICLR"/>
    <property type="match status" value="1"/>
</dbReference>
<dbReference type="Gene3D" id="3.30.450.40">
    <property type="match status" value="1"/>
</dbReference>
<dbReference type="InterPro" id="IPR036390">
    <property type="entry name" value="WH_DNA-bd_sf"/>
</dbReference>
<dbReference type="SMART" id="SM00346">
    <property type="entry name" value="HTH_ICLR"/>
    <property type="match status" value="1"/>
</dbReference>
<dbReference type="GO" id="GO:0003700">
    <property type="term" value="F:DNA-binding transcription factor activity"/>
    <property type="evidence" value="ECO:0007669"/>
    <property type="project" value="TreeGrafter"/>
</dbReference>
<feature type="domain" description="IclR-ED" evidence="5">
    <location>
        <begin position="74"/>
        <end position="252"/>
    </location>
</feature>
<evidence type="ECO:0000259" key="4">
    <source>
        <dbReference type="PROSITE" id="PS51077"/>
    </source>
</evidence>
<dbReference type="Gene3D" id="1.10.10.10">
    <property type="entry name" value="Winged helix-like DNA-binding domain superfamily/Winged helix DNA-binding domain"/>
    <property type="match status" value="1"/>
</dbReference>
<evidence type="ECO:0000256" key="3">
    <source>
        <dbReference type="ARBA" id="ARBA00023163"/>
    </source>
</evidence>
<keyword evidence="1" id="KW-0805">Transcription regulation</keyword>
<dbReference type="PROSITE" id="PS51078">
    <property type="entry name" value="ICLR_ED"/>
    <property type="match status" value="1"/>
</dbReference>
<dbReference type="InterPro" id="IPR005471">
    <property type="entry name" value="Tscrpt_reg_IclR_N"/>
</dbReference>
<reference evidence="6 7" key="1">
    <citation type="submission" date="2014-07" db="EMBL/GenBank/DDBJ databases">
        <title>Draft Genome Sequences of Environmental Pseudomonas syringae strains.</title>
        <authorList>
            <person name="Baltrus D.A."/>
            <person name="Berge O."/>
            <person name="Morris C."/>
        </authorList>
    </citation>
    <scope>NUCLEOTIDE SEQUENCE [LARGE SCALE GENOMIC DNA]</scope>
    <source>
        <strain evidence="6 7">CEB003</strain>
    </source>
</reference>
<sequence length="252" mass="26916">MMTISDTDRGGVQVISRAAAILRCLEGEPGGLSLGEIAKRCDLPRSTVQRLVDALALEELLEIHGRGGVCLGPALMRLASHSHVDIVQRSRPYLEALAVETGESTLLASATGAELLILHAVVSSQTLRVSPVPGGFLNIYGVGGGKTLLATMDDEAVIKLLGRKIKPLTPNTLTLPDLLKQLEQIRSNGLAFGNEEHTLGVASVAVSLQTPQGYYSIDVAGPAWRIRQARKDIEKALLKCRDELLSGLRSID</sequence>
<dbReference type="InterPro" id="IPR036388">
    <property type="entry name" value="WH-like_DNA-bd_sf"/>
</dbReference>
<dbReference type="PANTHER" id="PTHR30136">
    <property type="entry name" value="HELIX-TURN-HELIX TRANSCRIPTIONAL REGULATOR, ICLR FAMILY"/>
    <property type="match status" value="1"/>
</dbReference>
<dbReference type="Pfam" id="PF09339">
    <property type="entry name" value="HTH_IclR"/>
    <property type="match status" value="1"/>
</dbReference>
<proteinExistence type="predicted"/>
<comment type="caution">
    <text evidence="6">The sequence shown here is derived from an EMBL/GenBank/DDBJ whole genome shotgun (WGS) entry which is preliminary data.</text>
</comment>
<evidence type="ECO:0000313" key="7">
    <source>
        <dbReference type="Proteomes" id="UP000028643"/>
    </source>
</evidence>
<organism evidence="6 7">
    <name type="scientific">Pseudomonas syringae</name>
    <dbReference type="NCBI Taxonomy" id="317"/>
    <lineage>
        <taxon>Bacteria</taxon>
        <taxon>Pseudomonadati</taxon>
        <taxon>Pseudomonadota</taxon>
        <taxon>Gammaproteobacteria</taxon>
        <taxon>Pseudomonadales</taxon>
        <taxon>Pseudomonadaceae</taxon>
        <taxon>Pseudomonas</taxon>
    </lineage>
</organism>
<keyword evidence="3" id="KW-0804">Transcription</keyword>
<feature type="domain" description="HTH iclR-type" evidence="4">
    <location>
        <begin position="12"/>
        <end position="73"/>
    </location>
</feature>
<name>A0A085VKM2_PSESX</name>
<keyword evidence="2" id="KW-0238">DNA-binding</keyword>
<dbReference type="InterPro" id="IPR029016">
    <property type="entry name" value="GAF-like_dom_sf"/>
</dbReference>
<dbReference type="RefSeq" id="WP_047571943.1">
    <property type="nucleotide sequence ID" value="NZ_JPQT01000021.1"/>
</dbReference>
<dbReference type="InterPro" id="IPR050707">
    <property type="entry name" value="HTH_MetabolicPath_Reg"/>
</dbReference>
<dbReference type="Proteomes" id="UP000028643">
    <property type="component" value="Unassembled WGS sequence"/>
</dbReference>
<evidence type="ECO:0000256" key="1">
    <source>
        <dbReference type="ARBA" id="ARBA00023015"/>
    </source>
</evidence>
<gene>
    <name evidence="6" type="ORF">IV02_01585</name>
</gene>
<accession>A0A085VKM2</accession>
<evidence type="ECO:0000256" key="2">
    <source>
        <dbReference type="ARBA" id="ARBA00023125"/>
    </source>
</evidence>
<dbReference type="GO" id="GO:0003677">
    <property type="term" value="F:DNA binding"/>
    <property type="evidence" value="ECO:0007669"/>
    <property type="project" value="UniProtKB-KW"/>
</dbReference>
<dbReference type="SUPFAM" id="SSF55781">
    <property type="entry name" value="GAF domain-like"/>
    <property type="match status" value="1"/>
</dbReference>
<dbReference type="PANTHER" id="PTHR30136:SF35">
    <property type="entry name" value="HTH-TYPE TRANSCRIPTIONAL REGULATOR RV1719"/>
    <property type="match status" value="1"/>
</dbReference>